<dbReference type="Gene3D" id="3.90.226.30">
    <property type="match status" value="1"/>
</dbReference>
<dbReference type="NCBIfam" id="NF033504">
    <property type="entry name" value="Ni_dep_LarA"/>
    <property type="match status" value="1"/>
</dbReference>
<reference evidence="3 4" key="1">
    <citation type="submission" date="2023-06" db="EMBL/GenBank/DDBJ databases">
        <title>Roseiconus lacunae JC819 isolated from Gulf of Mannar region, Tamil Nadu.</title>
        <authorList>
            <person name="Pk S."/>
            <person name="Ch S."/>
            <person name="Ch V.R."/>
        </authorList>
    </citation>
    <scope>NUCLEOTIDE SEQUENCE [LARGE SCALE GENOMIC DNA]</scope>
    <source>
        <strain evidence="3 4">JC819</strain>
    </source>
</reference>
<sequence length="443" mass="48706">MDPCVELLFGRGTKKVRLPEFVTPTVIRKPKMPVRYDCEKAVRSALSADGSSGNASSGGSANRVSLVEVAKNANSACLAICDITRPVPNHLFLRPAIEILLDAGIDHKAITVLVATGLHRPNEGEELRELVGDDWVFDHVRVVNHFATSDDDHLDLGITPTRRVPVKIDRRFVQADLRIATGLVEPHFMAGYSGGRKVVAPGLAHADTIRTFHNHAFMSDPAAANCNLDGNPLHEEQLEIIRMIGGAYAINTVIDEERNLSFINFGEITTSHREAVKFVQRYCRAPVPHEFEIVVTSGAGYPLDQTYYQSVKGMVGAIDILKLGGDLFIVSECAEGLGSDAYRRAQQQLVSLGEEAFLQVLQRQRKADIDQWQSQMQTKASSKARIHLLSTLPRESFPLTGVNMYDDVNEFERSIASAALGKQHIAVIPEGPYVIPYVSDATE</sequence>
<keyword evidence="4" id="KW-1185">Reference proteome</keyword>
<proteinExistence type="predicted"/>
<dbReference type="Gene3D" id="3.40.50.11440">
    <property type="match status" value="1"/>
</dbReference>
<dbReference type="InterPro" id="IPR043166">
    <property type="entry name" value="LarA-like_C"/>
</dbReference>
<evidence type="ECO:0000259" key="1">
    <source>
        <dbReference type="Pfam" id="PF09861"/>
    </source>
</evidence>
<dbReference type="InterPro" id="IPR018657">
    <property type="entry name" value="LarA-like_N"/>
</dbReference>
<evidence type="ECO:0000313" key="3">
    <source>
        <dbReference type="EMBL" id="MDM4013890.1"/>
    </source>
</evidence>
<dbReference type="InterPro" id="IPR048520">
    <property type="entry name" value="LarA_C"/>
</dbReference>
<feature type="domain" description="LarA-like N-terminal" evidence="1">
    <location>
        <begin position="9"/>
        <end position="223"/>
    </location>
</feature>
<comment type="caution">
    <text evidence="3">The sequence shown here is derived from an EMBL/GenBank/DDBJ whole genome shotgun (WGS) entry which is preliminary data.</text>
</comment>
<organism evidence="3 4">
    <name type="scientific">Roseiconus lacunae</name>
    <dbReference type="NCBI Taxonomy" id="2605694"/>
    <lineage>
        <taxon>Bacteria</taxon>
        <taxon>Pseudomonadati</taxon>
        <taxon>Planctomycetota</taxon>
        <taxon>Planctomycetia</taxon>
        <taxon>Pirellulales</taxon>
        <taxon>Pirellulaceae</taxon>
        <taxon>Roseiconus</taxon>
    </lineage>
</organism>
<gene>
    <name evidence="3" type="primary">larA</name>
    <name evidence="3" type="ORF">QTN89_00510</name>
</gene>
<evidence type="ECO:0000259" key="2">
    <source>
        <dbReference type="Pfam" id="PF21113"/>
    </source>
</evidence>
<dbReference type="PANTHER" id="PTHR33171:SF17">
    <property type="entry name" value="LARA-LIKE N-TERMINAL DOMAIN-CONTAINING PROTEIN"/>
    <property type="match status" value="1"/>
</dbReference>
<dbReference type="Pfam" id="PF21113">
    <property type="entry name" value="LarA_C"/>
    <property type="match status" value="1"/>
</dbReference>
<dbReference type="InterPro" id="IPR048068">
    <property type="entry name" value="LarA-like"/>
</dbReference>
<dbReference type="InterPro" id="IPR047926">
    <property type="entry name" value="Ni_dep_LarA"/>
</dbReference>
<protein>
    <submittedName>
        <fullName evidence="3">Nickel-dependent lactate racemase</fullName>
    </submittedName>
</protein>
<accession>A0ABT7PBL8</accession>
<dbReference type="EMBL" id="JASZZN010000001">
    <property type="protein sequence ID" value="MDM4013890.1"/>
    <property type="molecule type" value="Genomic_DNA"/>
</dbReference>
<name>A0ABT7PBL8_9BACT</name>
<dbReference type="Pfam" id="PF09861">
    <property type="entry name" value="Lar_N"/>
    <property type="match status" value="1"/>
</dbReference>
<dbReference type="PANTHER" id="PTHR33171">
    <property type="entry name" value="LAR_N DOMAIN-CONTAINING PROTEIN"/>
    <property type="match status" value="1"/>
</dbReference>
<dbReference type="RefSeq" id="WP_289161596.1">
    <property type="nucleotide sequence ID" value="NZ_JASZZN010000001.1"/>
</dbReference>
<evidence type="ECO:0000313" key="4">
    <source>
        <dbReference type="Proteomes" id="UP001239462"/>
    </source>
</evidence>
<dbReference type="Proteomes" id="UP001239462">
    <property type="component" value="Unassembled WGS sequence"/>
</dbReference>
<feature type="domain" description="Lactate racemase C-terminal" evidence="2">
    <location>
        <begin position="291"/>
        <end position="435"/>
    </location>
</feature>